<dbReference type="PANTHER" id="PTHR43390:SF1">
    <property type="entry name" value="CHLOROPLAST PROCESSING PEPTIDASE"/>
    <property type="match status" value="1"/>
</dbReference>
<feature type="transmembrane region" description="Helical" evidence="4">
    <location>
        <begin position="209"/>
        <end position="229"/>
    </location>
</feature>
<dbReference type="Proteomes" id="UP000199207">
    <property type="component" value="Unassembled WGS sequence"/>
</dbReference>
<feature type="domain" description="Peptidase S26" evidence="5">
    <location>
        <begin position="20"/>
        <end position="179"/>
    </location>
</feature>
<dbReference type="InterPro" id="IPR036286">
    <property type="entry name" value="LexA/Signal_pep-like_sf"/>
</dbReference>
<dbReference type="PROSITE" id="PS51257">
    <property type="entry name" value="PROKAR_LIPOPROTEIN"/>
    <property type="match status" value="1"/>
</dbReference>
<keyword evidence="7" id="KW-1185">Reference proteome</keyword>
<gene>
    <name evidence="6" type="ORF">SAMN05421773_108159</name>
</gene>
<comment type="caution">
    <text evidence="4">Lacks conserved residue(s) required for the propagation of feature annotation.</text>
</comment>
<sequence length="240" mass="25095">MSTARRPRVRLGAVLANTAVAVGCVLFLGGFVLAAILYQPYEVPTDSMAPTVSAGDRVLAHRIGGDEVHRGDVVVFRDETWGDVPMLKRAVALGGDTVACCDDRGRLSVNGIPVDEPYLPDGQAAAPYSFSAEVPEGELFLLGDDRLNSIDSLTRLLGEETTGTVPAEAVSARVEAVVWPPERIGTIPGAGAFDDLPGSTSPDGPLRPILLATAVGAALILAGAVYGPVSRGLRRRRAAR</sequence>
<dbReference type="SUPFAM" id="SSF51306">
    <property type="entry name" value="LexA/Signal peptidase"/>
    <property type="match status" value="1"/>
</dbReference>
<dbReference type="InterPro" id="IPR019533">
    <property type="entry name" value="Peptidase_S26"/>
</dbReference>
<feature type="transmembrane region" description="Helical" evidence="4">
    <location>
        <begin position="12"/>
        <end position="38"/>
    </location>
</feature>
<organism evidence="6 7">
    <name type="scientific">Streptomyces aidingensis</name>
    <dbReference type="NCBI Taxonomy" id="910347"/>
    <lineage>
        <taxon>Bacteria</taxon>
        <taxon>Bacillati</taxon>
        <taxon>Actinomycetota</taxon>
        <taxon>Actinomycetes</taxon>
        <taxon>Kitasatosporales</taxon>
        <taxon>Streptomycetaceae</taxon>
        <taxon>Streptomyces</taxon>
    </lineage>
</organism>
<evidence type="ECO:0000313" key="6">
    <source>
        <dbReference type="EMBL" id="SFD00828.1"/>
    </source>
</evidence>
<dbReference type="EMBL" id="FOLM01000008">
    <property type="protein sequence ID" value="SFD00828.1"/>
    <property type="molecule type" value="Genomic_DNA"/>
</dbReference>
<proteinExistence type="inferred from homology"/>
<evidence type="ECO:0000256" key="1">
    <source>
        <dbReference type="ARBA" id="ARBA00004401"/>
    </source>
</evidence>
<dbReference type="STRING" id="910347.SAMN05421773_108159"/>
<dbReference type="GO" id="GO:0009003">
    <property type="term" value="F:signal peptidase activity"/>
    <property type="evidence" value="ECO:0007669"/>
    <property type="project" value="UniProtKB-EC"/>
</dbReference>
<dbReference type="GO" id="GO:0005886">
    <property type="term" value="C:plasma membrane"/>
    <property type="evidence" value="ECO:0007669"/>
    <property type="project" value="UniProtKB-SubCell"/>
</dbReference>
<reference evidence="6 7" key="1">
    <citation type="submission" date="2016-10" db="EMBL/GenBank/DDBJ databases">
        <authorList>
            <person name="de Groot N.N."/>
        </authorList>
    </citation>
    <scope>NUCLEOTIDE SEQUENCE [LARGE SCALE GENOMIC DNA]</scope>
    <source>
        <strain evidence="6 7">CGMCC 4.5739</strain>
    </source>
</reference>
<protein>
    <recommendedName>
        <fullName evidence="4">Signal peptidase I</fullName>
        <ecNumber evidence="4">3.4.21.89</ecNumber>
    </recommendedName>
</protein>
<dbReference type="RefSeq" id="WP_093839533.1">
    <property type="nucleotide sequence ID" value="NZ_FOLM01000008.1"/>
</dbReference>
<evidence type="ECO:0000313" key="7">
    <source>
        <dbReference type="Proteomes" id="UP000199207"/>
    </source>
</evidence>
<keyword evidence="4" id="KW-0378">Hydrolase</keyword>
<dbReference type="EC" id="3.4.21.89" evidence="4"/>
<dbReference type="Gene3D" id="2.10.109.10">
    <property type="entry name" value="Umud Fragment, subunit A"/>
    <property type="match status" value="1"/>
</dbReference>
<accession>A0A1I1NZB1</accession>
<dbReference type="InterPro" id="IPR000223">
    <property type="entry name" value="Pept_S26A_signal_pept_1"/>
</dbReference>
<evidence type="ECO:0000256" key="3">
    <source>
        <dbReference type="PIRSR" id="PIRSR600223-1"/>
    </source>
</evidence>
<dbReference type="PANTHER" id="PTHR43390">
    <property type="entry name" value="SIGNAL PEPTIDASE I"/>
    <property type="match status" value="1"/>
</dbReference>
<dbReference type="CDD" id="cd06530">
    <property type="entry name" value="S26_SPase_I"/>
    <property type="match status" value="1"/>
</dbReference>
<keyword evidence="4" id="KW-0472">Membrane</keyword>
<dbReference type="GO" id="GO:0004252">
    <property type="term" value="F:serine-type endopeptidase activity"/>
    <property type="evidence" value="ECO:0007669"/>
    <property type="project" value="InterPro"/>
</dbReference>
<comment type="catalytic activity">
    <reaction evidence="4">
        <text>Cleavage of hydrophobic, N-terminal signal or leader sequences from secreted and periplasmic proteins.</text>
        <dbReference type="EC" id="3.4.21.89"/>
    </reaction>
</comment>
<evidence type="ECO:0000256" key="2">
    <source>
        <dbReference type="ARBA" id="ARBA00009370"/>
    </source>
</evidence>
<evidence type="ECO:0000256" key="4">
    <source>
        <dbReference type="RuleBase" id="RU362042"/>
    </source>
</evidence>
<keyword evidence="4" id="KW-0812">Transmembrane</keyword>
<dbReference type="Pfam" id="PF10502">
    <property type="entry name" value="Peptidase_S26"/>
    <property type="match status" value="1"/>
</dbReference>
<keyword evidence="4" id="KW-0645">Protease</keyword>
<feature type="active site" evidence="3">
    <location>
        <position position="88"/>
    </location>
</feature>
<evidence type="ECO:0000259" key="5">
    <source>
        <dbReference type="Pfam" id="PF10502"/>
    </source>
</evidence>
<dbReference type="PRINTS" id="PR00727">
    <property type="entry name" value="LEADERPTASE"/>
</dbReference>
<feature type="active site" evidence="3">
    <location>
        <position position="47"/>
    </location>
</feature>
<comment type="subcellular location">
    <subcellularLocation>
        <location evidence="1">Cell membrane</location>
        <topology evidence="1">Single-pass type II membrane protein</topology>
    </subcellularLocation>
    <subcellularLocation>
        <location evidence="4">Membrane</location>
        <topology evidence="4">Single-pass type II membrane protein</topology>
    </subcellularLocation>
</comment>
<dbReference type="AlphaFoldDB" id="A0A1I1NZB1"/>
<dbReference type="GO" id="GO:0006465">
    <property type="term" value="P:signal peptide processing"/>
    <property type="evidence" value="ECO:0007669"/>
    <property type="project" value="InterPro"/>
</dbReference>
<dbReference type="NCBIfam" id="TIGR02227">
    <property type="entry name" value="sigpep_I_bact"/>
    <property type="match status" value="1"/>
</dbReference>
<name>A0A1I1NZB1_9ACTN</name>
<comment type="similarity">
    <text evidence="2 4">Belongs to the peptidase S26 family.</text>
</comment>
<keyword evidence="4" id="KW-1133">Transmembrane helix</keyword>
<dbReference type="OrthoDB" id="9815782at2"/>